<evidence type="ECO:0000313" key="2">
    <source>
        <dbReference type="Proteomes" id="UP000233332"/>
    </source>
</evidence>
<gene>
    <name evidence="1" type="ORF">COO92_21540</name>
</gene>
<dbReference type="RefSeq" id="WP_101304998.1">
    <property type="nucleotide sequence ID" value="NZ_NXGX01000016.1"/>
</dbReference>
<evidence type="ECO:0000313" key="1">
    <source>
        <dbReference type="EMBL" id="PKR56296.1"/>
    </source>
</evidence>
<dbReference type="Proteomes" id="UP000233332">
    <property type="component" value="Unassembled WGS sequence"/>
</dbReference>
<comment type="caution">
    <text evidence="1">The sequence shown here is derived from an EMBL/GenBank/DDBJ whole genome shotgun (WGS) entry which is preliminary data.</text>
</comment>
<dbReference type="EMBL" id="NXGX01000016">
    <property type="protein sequence ID" value="PKR56296.1"/>
    <property type="molecule type" value="Genomic_DNA"/>
</dbReference>
<keyword evidence="2" id="KW-1185">Reference proteome</keyword>
<organism evidence="1 2">
    <name type="scientific">Thalassospira lohafexi</name>
    <dbReference type="NCBI Taxonomy" id="744227"/>
    <lineage>
        <taxon>Bacteria</taxon>
        <taxon>Pseudomonadati</taxon>
        <taxon>Pseudomonadota</taxon>
        <taxon>Alphaproteobacteria</taxon>
        <taxon>Rhodospirillales</taxon>
        <taxon>Thalassospiraceae</taxon>
        <taxon>Thalassospira</taxon>
    </lineage>
</organism>
<accession>A0A2N3L0P9</accession>
<dbReference type="AlphaFoldDB" id="A0A2N3L0P9"/>
<name>A0A2N3L0P9_9PROT</name>
<reference evidence="1 2" key="1">
    <citation type="submission" date="2017-09" db="EMBL/GenBank/DDBJ databases">
        <title>Biodiversity and function of Thalassospira species in the particle-attached aromatic-hydrocarbon-degrading consortia from the surface seawater of the China South Sea.</title>
        <authorList>
            <person name="Dong C."/>
            <person name="Lai Q."/>
            <person name="Shao Z."/>
        </authorList>
    </citation>
    <scope>NUCLEOTIDE SEQUENCE [LARGE SCALE GENOMIC DNA]</scope>
    <source>
        <strain evidence="1 2">139Z-12</strain>
    </source>
</reference>
<sequence length="60" mass="6648">MSTSRFTEDFKIDAIKKIDQLSQENHRSKTGSKLKAGLEVAQALAGDKDVLNTLQSARKK</sequence>
<proteinExistence type="predicted"/>
<protein>
    <submittedName>
        <fullName evidence="1">Uncharacterized protein</fullName>
    </submittedName>
</protein>